<dbReference type="CDD" id="cd17321">
    <property type="entry name" value="MFS_MMR_MDR_like"/>
    <property type="match status" value="1"/>
</dbReference>
<dbReference type="InterPro" id="IPR020846">
    <property type="entry name" value="MFS_dom"/>
</dbReference>
<dbReference type="GO" id="GO:0022857">
    <property type="term" value="F:transmembrane transporter activity"/>
    <property type="evidence" value="ECO:0007669"/>
    <property type="project" value="InterPro"/>
</dbReference>
<protein>
    <submittedName>
        <fullName evidence="9">EmrB/QacA subfamily drug resistance transporter</fullName>
    </submittedName>
</protein>
<dbReference type="PROSITE" id="PS50850">
    <property type="entry name" value="MFS"/>
    <property type="match status" value="1"/>
</dbReference>
<evidence type="ECO:0000256" key="3">
    <source>
        <dbReference type="ARBA" id="ARBA00022475"/>
    </source>
</evidence>
<keyword evidence="4 7" id="KW-0812">Transmembrane</keyword>
<name>A0A7W9JGP7_9ACTN</name>
<organism evidence="9 10">
    <name type="scientific">Kribbella italica</name>
    <dbReference type="NCBI Taxonomy" id="1540520"/>
    <lineage>
        <taxon>Bacteria</taxon>
        <taxon>Bacillati</taxon>
        <taxon>Actinomycetota</taxon>
        <taxon>Actinomycetes</taxon>
        <taxon>Propionibacteriales</taxon>
        <taxon>Kribbellaceae</taxon>
        <taxon>Kribbella</taxon>
    </lineage>
</organism>
<evidence type="ECO:0000259" key="8">
    <source>
        <dbReference type="PROSITE" id="PS50850"/>
    </source>
</evidence>
<keyword evidence="10" id="KW-1185">Reference proteome</keyword>
<dbReference type="PANTHER" id="PTHR42718">
    <property type="entry name" value="MAJOR FACILITATOR SUPERFAMILY MULTIDRUG TRANSPORTER MFSC"/>
    <property type="match status" value="1"/>
</dbReference>
<feature type="transmembrane region" description="Helical" evidence="7">
    <location>
        <begin position="232"/>
        <end position="253"/>
    </location>
</feature>
<comment type="subcellular location">
    <subcellularLocation>
        <location evidence="1">Cell membrane</location>
        <topology evidence="1">Multi-pass membrane protein</topology>
    </subcellularLocation>
</comment>
<feature type="transmembrane region" description="Helical" evidence="7">
    <location>
        <begin position="388"/>
        <end position="411"/>
    </location>
</feature>
<feature type="transmembrane region" description="Helical" evidence="7">
    <location>
        <begin position="300"/>
        <end position="322"/>
    </location>
</feature>
<dbReference type="Gene3D" id="1.20.1250.20">
    <property type="entry name" value="MFS general substrate transporter like domains"/>
    <property type="match status" value="1"/>
</dbReference>
<evidence type="ECO:0000313" key="9">
    <source>
        <dbReference type="EMBL" id="MBB5841625.1"/>
    </source>
</evidence>
<evidence type="ECO:0000256" key="5">
    <source>
        <dbReference type="ARBA" id="ARBA00022989"/>
    </source>
</evidence>
<dbReference type="GO" id="GO:0005886">
    <property type="term" value="C:plasma membrane"/>
    <property type="evidence" value="ECO:0007669"/>
    <property type="project" value="UniProtKB-SubCell"/>
</dbReference>
<feature type="transmembrane region" description="Helical" evidence="7">
    <location>
        <begin position="364"/>
        <end position="382"/>
    </location>
</feature>
<reference evidence="9 10" key="1">
    <citation type="submission" date="2020-08" db="EMBL/GenBank/DDBJ databases">
        <title>Sequencing the genomes of 1000 actinobacteria strains.</title>
        <authorList>
            <person name="Klenk H.-P."/>
        </authorList>
    </citation>
    <scope>NUCLEOTIDE SEQUENCE [LARGE SCALE GENOMIC DNA]</scope>
    <source>
        <strain evidence="9 10">DSM 28967</strain>
    </source>
</reference>
<evidence type="ECO:0000256" key="6">
    <source>
        <dbReference type="ARBA" id="ARBA00023136"/>
    </source>
</evidence>
<keyword evidence="3" id="KW-1003">Cell membrane</keyword>
<dbReference type="SUPFAM" id="SSF103473">
    <property type="entry name" value="MFS general substrate transporter"/>
    <property type="match status" value="2"/>
</dbReference>
<evidence type="ECO:0000256" key="7">
    <source>
        <dbReference type="SAM" id="Phobius"/>
    </source>
</evidence>
<dbReference type="RefSeq" id="WP_184805224.1">
    <property type="nucleotide sequence ID" value="NZ_JACHMY010000001.1"/>
</dbReference>
<dbReference type="InterPro" id="IPR005829">
    <property type="entry name" value="Sugar_transporter_CS"/>
</dbReference>
<feature type="transmembrane region" description="Helical" evidence="7">
    <location>
        <begin position="465"/>
        <end position="488"/>
    </location>
</feature>
<dbReference type="Proteomes" id="UP000549971">
    <property type="component" value="Unassembled WGS sequence"/>
</dbReference>
<feature type="transmembrane region" description="Helical" evidence="7">
    <location>
        <begin position="423"/>
        <end position="445"/>
    </location>
</feature>
<evidence type="ECO:0000313" key="10">
    <source>
        <dbReference type="Proteomes" id="UP000549971"/>
    </source>
</evidence>
<evidence type="ECO:0000256" key="4">
    <source>
        <dbReference type="ARBA" id="ARBA00022692"/>
    </source>
</evidence>
<feature type="transmembrane region" description="Helical" evidence="7">
    <location>
        <begin position="143"/>
        <end position="161"/>
    </location>
</feature>
<keyword evidence="5 7" id="KW-1133">Transmembrane helix</keyword>
<feature type="transmembrane region" description="Helical" evidence="7">
    <location>
        <begin position="170"/>
        <end position="191"/>
    </location>
</feature>
<dbReference type="AlphaFoldDB" id="A0A7W9JGP7"/>
<keyword evidence="6 7" id="KW-0472">Membrane</keyword>
<dbReference type="PANTHER" id="PTHR42718:SF46">
    <property type="entry name" value="BLR6921 PROTEIN"/>
    <property type="match status" value="1"/>
</dbReference>
<evidence type="ECO:0000256" key="2">
    <source>
        <dbReference type="ARBA" id="ARBA00022448"/>
    </source>
</evidence>
<keyword evidence="2" id="KW-0813">Transport</keyword>
<feature type="transmembrane region" description="Helical" evidence="7">
    <location>
        <begin position="111"/>
        <end position="137"/>
    </location>
</feature>
<proteinExistence type="predicted"/>
<feature type="transmembrane region" description="Helical" evidence="7">
    <location>
        <begin position="259"/>
        <end position="279"/>
    </location>
</feature>
<feature type="transmembrane region" description="Helical" evidence="7">
    <location>
        <begin position="42"/>
        <end position="66"/>
    </location>
</feature>
<sequence>MATFFATVAIARQSDGVPSPMKENRSMTLPDIASDTKSRSKWFALAAITTATLMVVLDATVINIALPQMQRELGLSDVGRGWAVTAYAITFGGLLLLGGRIADYAGRKRTLMISLVVFGLASLAGGLATTPAVLIAARAVQGVAAAALAPSALSLLSATFVETRERAKAFAIYTAAGGSGGGMGLVIGGVLTDYLSWRWSMFINVVFAAIALGIGLLTLTESRASGRRRYDVLGAILAVGATTGLVAALTLAGESGWTSPTPIILLVAALALLTAFVFWQKRGQEPLLPLHVLTDRNRAGAFLITGLAMASMFGMFLLLPYYFQDHLSYSPLQAGLALVPFSIVLVAAALSVPRLHARVGAKALAVIGLSVATIGMGMLSQLSGSPGLLGGTLPVTILLGLGLGLALTPLNNHAVSGVDPSDVGVASAVLNVAQQVGGAVGVALLNTVYVNIAGNHTGITFSMPALQTTFIVGAAVLALTVPVAAVLLRNERNS</sequence>
<feature type="domain" description="Major facilitator superfamily (MFS) profile" evidence="8">
    <location>
        <begin position="44"/>
        <end position="492"/>
    </location>
</feature>
<dbReference type="EMBL" id="JACHMY010000001">
    <property type="protein sequence ID" value="MBB5841625.1"/>
    <property type="molecule type" value="Genomic_DNA"/>
</dbReference>
<dbReference type="InterPro" id="IPR036259">
    <property type="entry name" value="MFS_trans_sf"/>
</dbReference>
<feature type="transmembrane region" description="Helical" evidence="7">
    <location>
        <begin position="334"/>
        <end position="352"/>
    </location>
</feature>
<comment type="caution">
    <text evidence="9">The sequence shown here is derived from an EMBL/GenBank/DDBJ whole genome shotgun (WGS) entry which is preliminary data.</text>
</comment>
<gene>
    <name evidence="9" type="ORF">HDA39_008359</name>
</gene>
<feature type="transmembrane region" description="Helical" evidence="7">
    <location>
        <begin position="197"/>
        <end position="220"/>
    </location>
</feature>
<dbReference type="PROSITE" id="PS00216">
    <property type="entry name" value="SUGAR_TRANSPORT_1"/>
    <property type="match status" value="1"/>
</dbReference>
<evidence type="ECO:0000256" key="1">
    <source>
        <dbReference type="ARBA" id="ARBA00004651"/>
    </source>
</evidence>
<dbReference type="Pfam" id="PF07690">
    <property type="entry name" value="MFS_1"/>
    <property type="match status" value="2"/>
</dbReference>
<accession>A0A7W9JGP7</accession>
<feature type="transmembrane region" description="Helical" evidence="7">
    <location>
        <begin position="78"/>
        <end position="99"/>
    </location>
</feature>
<dbReference type="Gene3D" id="1.20.1720.10">
    <property type="entry name" value="Multidrug resistance protein D"/>
    <property type="match status" value="1"/>
</dbReference>
<dbReference type="InterPro" id="IPR011701">
    <property type="entry name" value="MFS"/>
</dbReference>